<organism evidence="2 3">
    <name type="scientific">Durusdinium trenchii</name>
    <dbReference type="NCBI Taxonomy" id="1381693"/>
    <lineage>
        <taxon>Eukaryota</taxon>
        <taxon>Sar</taxon>
        <taxon>Alveolata</taxon>
        <taxon>Dinophyceae</taxon>
        <taxon>Suessiales</taxon>
        <taxon>Symbiodiniaceae</taxon>
        <taxon>Durusdinium</taxon>
    </lineage>
</organism>
<feature type="compositionally biased region" description="Pro residues" evidence="1">
    <location>
        <begin position="821"/>
        <end position="835"/>
    </location>
</feature>
<feature type="region of interest" description="Disordered" evidence="1">
    <location>
        <begin position="891"/>
        <end position="1041"/>
    </location>
</feature>
<evidence type="ECO:0000313" key="2">
    <source>
        <dbReference type="EMBL" id="CAK9031867.1"/>
    </source>
</evidence>
<accession>A0ABP0L0S9</accession>
<evidence type="ECO:0000313" key="3">
    <source>
        <dbReference type="Proteomes" id="UP001642464"/>
    </source>
</evidence>
<proteinExistence type="predicted"/>
<keyword evidence="3" id="KW-1185">Reference proteome</keyword>
<reference evidence="2 3" key="1">
    <citation type="submission" date="2024-02" db="EMBL/GenBank/DDBJ databases">
        <authorList>
            <person name="Chen Y."/>
            <person name="Shah S."/>
            <person name="Dougan E. K."/>
            <person name="Thang M."/>
            <person name="Chan C."/>
        </authorList>
    </citation>
    <scope>NUCLEOTIDE SEQUENCE [LARGE SCALE GENOMIC DNA]</scope>
</reference>
<feature type="compositionally biased region" description="Acidic residues" evidence="1">
    <location>
        <begin position="1013"/>
        <end position="1024"/>
    </location>
</feature>
<feature type="region of interest" description="Disordered" evidence="1">
    <location>
        <begin position="795"/>
        <end position="877"/>
    </location>
</feature>
<dbReference type="EMBL" id="CAXAMM010013647">
    <property type="protein sequence ID" value="CAK9031867.1"/>
    <property type="molecule type" value="Genomic_DNA"/>
</dbReference>
<comment type="caution">
    <text evidence="2">The sequence shown here is derived from an EMBL/GenBank/DDBJ whole genome shotgun (WGS) entry which is preliminary data.</text>
</comment>
<feature type="compositionally biased region" description="Pro residues" evidence="1">
    <location>
        <begin position="858"/>
        <end position="871"/>
    </location>
</feature>
<gene>
    <name evidence="2" type="ORF">SCF082_LOCUS19809</name>
</gene>
<dbReference type="Proteomes" id="UP001642464">
    <property type="component" value="Unassembled WGS sequence"/>
</dbReference>
<protein>
    <submittedName>
        <fullName evidence="2">Zinc finger protein 470</fullName>
    </submittedName>
</protein>
<feature type="region of interest" description="Disordered" evidence="1">
    <location>
        <begin position="422"/>
        <end position="447"/>
    </location>
</feature>
<evidence type="ECO:0000256" key="1">
    <source>
        <dbReference type="SAM" id="MobiDB-lite"/>
    </source>
</evidence>
<feature type="compositionally biased region" description="Low complexity" evidence="1">
    <location>
        <begin position="846"/>
        <end position="857"/>
    </location>
</feature>
<name>A0ABP0L0S9_9DINO</name>
<feature type="compositionally biased region" description="Acidic residues" evidence="1">
    <location>
        <begin position="926"/>
        <end position="937"/>
    </location>
</feature>
<sequence>MLGESALLADLGPLLRLKQEMEVQEAVEKRSVSSNASASGSDAQQTTASLANRIASQESLISGFTATPRDTQVTARRPAPFRRLRLHACLVLEGLCQAIPSRSPGFFEVPVEDIFEMLQSSCSRAGACSFNLDEQPEPVPSQASKVLELHLSAARVAKLQHFAARLWLCNSSQRCVCGGDSGRIDDACSPCTCVDDATASCLWQLLAEHARQVDTKVAKCVTTPSCPSKEEVQEVCFDHAPSGGHQDGAEDPEDLLGKKWQWHRRLGLDSFLKLVAASLRQAISQLKGAQRAGTAGPDVIMSLQHRLSATLRLASRYLRPPAALPYGVPLTPQRLLLAQQVLSAPLTALKAYLASSMMDLERHGRNSGKPQNAAALRLWVTYLELVGILLLGVRSSGGQLGHKLLVMLLDFPLPLRGTTSSRPANSLQFKGLPTASISPPSEPEQAPTSLPSGFFALCSAPLRASPPKAPVAPLQVSTFWECLSKVFDRVLNHRGDAGVGDTNQINKSLLLAFIEALLDFAHDVSEQKKAGHIGSPRSNPAGAGGLATLCPSVAEAMLQKLFEWLQFLFLPPSGLICRLASTVSVSNPNLLKRVVRCERALFSVPDVCSSTFARKYNVLEHYVRRHFLAFVALYNNRHAETANEAQCNAACQLHVETLLAMASIRMDDHLPRRAFLQQSVLDFFVGEIELEHVTHQMHLNFMRRQNKSAANQSPRLKPLAVTFSAEPKLPAPAAVPAPVVAPDKMKPVGKARPVPSLSFTGLPASLQGCSGLGAAPPEEVSRLDPVGLEAQTPLIQAAPEQDPRPSQEPLLPDSSDEEDFPPQPAEPAEPLPVEPAEPAEDPPMMRPMQPMLQLEEAPTPPVVPAVPPLPPLKKEAKVPKVPSLSFMGLRPSLQGCSGLGAPPPEEPGMSQPEAEAPCLPSQWEPEGPDSSDEELEEVSAPCPPAAEPNEQPEVIPHESPEQQEQEPQAASGDLSEDHTEMKASGIGTKPAESSEPELVRQPPQFDRSKTEGEEMDSSDEDLLSEEGHDVGMLRSASAPPGLGFVPKLSLIGAGDVALAACFGIVAL</sequence>